<keyword evidence="12" id="KW-1185">Reference proteome</keyword>
<dbReference type="InterPro" id="IPR008271">
    <property type="entry name" value="Ser/Thr_kinase_AS"/>
</dbReference>
<dbReference type="OrthoDB" id="1738954at2759"/>
<evidence type="ECO:0000313" key="11">
    <source>
        <dbReference type="EMBL" id="KAJ3608987.1"/>
    </source>
</evidence>
<dbReference type="PROSITE" id="PS50011">
    <property type="entry name" value="PROTEIN_KINASE_DOM"/>
    <property type="match status" value="1"/>
</dbReference>
<feature type="binding site" evidence="7">
    <location>
        <position position="406"/>
    </location>
    <ligand>
        <name>ATP</name>
        <dbReference type="ChEBI" id="CHEBI:30616"/>
    </ligand>
</feature>
<evidence type="ECO:0000313" key="12">
    <source>
        <dbReference type="Proteomes" id="UP001148018"/>
    </source>
</evidence>
<dbReference type="Gene3D" id="1.10.510.10">
    <property type="entry name" value="Transferase(Phosphotransferase) domain 1"/>
    <property type="match status" value="1"/>
</dbReference>
<feature type="domain" description="Doublecortin" evidence="10">
    <location>
        <begin position="31"/>
        <end position="101"/>
    </location>
</feature>
<accession>A0A9Q0ER27</accession>
<dbReference type="SUPFAM" id="SSF89837">
    <property type="entry name" value="Doublecortin (DC)"/>
    <property type="match status" value="1"/>
</dbReference>
<feature type="compositionally biased region" description="Basic residues" evidence="8">
    <location>
        <begin position="210"/>
        <end position="220"/>
    </location>
</feature>
<feature type="region of interest" description="Disordered" evidence="8">
    <location>
        <begin position="279"/>
        <end position="307"/>
    </location>
</feature>
<comment type="caution">
    <text evidence="11">The sequence shown here is derived from an EMBL/GenBank/DDBJ whole genome shotgun (WGS) entry which is preliminary data.</text>
</comment>
<dbReference type="GO" id="GO:0005524">
    <property type="term" value="F:ATP binding"/>
    <property type="evidence" value="ECO:0007669"/>
    <property type="project" value="UniProtKB-UniRule"/>
</dbReference>
<feature type="domain" description="Protein kinase" evidence="9">
    <location>
        <begin position="377"/>
        <end position="608"/>
    </location>
</feature>
<evidence type="ECO:0000256" key="6">
    <source>
        <dbReference type="ARBA" id="ARBA00048679"/>
    </source>
</evidence>
<dbReference type="PROSITE" id="PS00107">
    <property type="entry name" value="PROTEIN_KINASE_ATP"/>
    <property type="match status" value="1"/>
</dbReference>
<comment type="similarity">
    <text evidence="1">Belongs to the protein kinase superfamily. CAMK Ser/Thr protein kinase family. CaMK subfamily.</text>
</comment>
<dbReference type="InterPro" id="IPR011009">
    <property type="entry name" value="Kinase-like_dom_sf"/>
</dbReference>
<dbReference type="Proteomes" id="UP001148018">
    <property type="component" value="Unassembled WGS sequence"/>
</dbReference>
<feature type="compositionally biased region" description="Basic and acidic residues" evidence="8">
    <location>
        <begin position="142"/>
        <end position="152"/>
    </location>
</feature>
<dbReference type="InterPro" id="IPR000719">
    <property type="entry name" value="Prot_kinase_dom"/>
</dbReference>
<dbReference type="Pfam" id="PF03607">
    <property type="entry name" value="DCX"/>
    <property type="match status" value="1"/>
</dbReference>
<feature type="region of interest" description="Disordered" evidence="8">
    <location>
        <begin position="142"/>
        <end position="247"/>
    </location>
</feature>
<dbReference type="Pfam" id="PF00069">
    <property type="entry name" value="Pkinase"/>
    <property type="match status" value="1"/>
</dbReference>
<keyword evidence="4 7" id="KW-0067">ATP-binding</keyword>
<evidence type="ECO:0000256" key="3">
    <source>
        <dbReference type="ARBA" id="ARBA00022741"/>
    </source>
</evidence>
<evidence type="ECO:0000256" key="2">
    <source>
        <dbReference type="ARBA" id="ARBA00012513"/>
    </source>
</evidence>
<dbReference type="EMBL" id="JANIIK010000039">
    <property type="protein sequence ID" value="KAJ3608987.1"/>
    <property type="molecule type" value="Genomic_DNA"/>
</dbReference>
<evidence type="ECO:0000256" key="8">
    <source>
        <dbReference type="SAM" id="MobiDB-lite"/>
    </source>
</evidence>
<evidence type="ECO:0000259" key="9">
    <source>
        <dbReference type="PROSITE" id="PS50011"/>
    </source>
</evidence>
<dbReference type="SUPFAM" id="SSF56112">
    <property type="entry name" value="Protein kinase-like (PK-like)"/>
    <property type="match status" value="1"/>
</dbReference>
<comment type="catalytic activity">
    <reaction evidence="6">
        <text>L-seryl-[protein] + ATP = O-phospho-L-seryl-[protein] + ADP + H(+)</text>
        <dbReference type="Rhea" id="RHEA:17989"/>
        <dbReference type="Rhea" id="RHEA-COMP:9863"/>
        <dbReference type="Rhea" id="RHEA-COMP:11604"/>
        <dbReference type="ChEBI" id="CHEBI:15378"/>
        <dbReference type="ChEBI" id="CHEBI:29999"/>
        <dbReference type="ChEBI" id="CHEBI:30616"/>
        <dbReference type="ChEBI" id="CHEBI:83421"/>
        <dbReference type="ChEBI" id="CHEBI:456216"/>
        <dbReference type="EC" id="2.7.11.1"/>
    </reaction>
</comment>
<organism evidence="11 12">
    <name type="scientific">Muraenolepis orangiensis</name>
    <name type="common">Patagonian moray cod</name>
    <dbReference type="NCBI Taxonomy" id="630683"/>
    <lineage>
        <taxon>Eukaryota</taxon>
        <taxon>Metazoa</taxon>
        <taxon>Chordata</taxon>
        <taxon>Craniata</taxon>
        <taxon>Vertebrata</taxon>
        <taxon>Euteleostomi</taxon>
        <taxon>Actinopterygii</taxon>
        <taxon>Neopterygii</taxon>
        <taxon>Teleostei</taxon>
        <taxon>Neoteleostei</taxon>
        <taxon>Acanthomorphata</taxon>
        <taxon>Zeiogadaria</taxon>
        <taxon>Gadariae</taxon>
        <taxon>Gadiformes</taxon>
        <taxon>Muraenolepidoidei</taxon>
        <taxon>Muraenolepididae</taxon>
        <taxon>Muraenolepis</taxon>
    </lineage>
</organism>
<dbReference type="AlphaFoldDB" id="A0A9Q0ER27"/>
<dbReference type="SMART" id="SM00220">
    <property type="entry name" value="S_TKc"/>
    <property type="match status" value="1"/>
</dbReference>
<dbReference type="InterPro" id="IPR036572">
    <property type="entry name" value="Doublecortin_dom_sf"/>
</dbReference>
<dbReference type="EC" id="2.7.11.1" evidence="2"/>
<evidence type="ECO:0000256" key="4">
    <source>
        <dbReference type="ARBA" id="ARBA00022840"/>
    </source>
</evidence>
<dbReference type="PROSITE" id="PS00108">
    <property type="entry name" value="PROTEIN_KINASE_ST"/>
    <property type="match status" value="1"/>
</dbReference>
<evidence type="ECO:0000256" key="1">
    <source>
        <dbReference type="ARBA" id="ARBA00005354"/>
    </source>
</evidence>
<name>A0A9Q0ER27_9TELE</name>
<dbReference type="PANTHER" id="PTHR24347">
    <property type="entry name" value="SERINE/THREONINE-PROTEIN KINASE"/>
    <property type="match status" value="1"/>
</dbReference>
<dbReference type="FunFam" id="1.10.510.10:FF:000571">
    <property type="entry name" value="Maternal embryonic leucine zipper kinase"/>
    <property type="match status" value="1"/>
</dbReference>
<dbReference type="Gene3D" id="3.30.200.20">
    <property type="entry name" value="Phosphorylase Kinase, domain 1"/>
    <property type="match status" value="1"/>
</dbReference>
<protein>
    <recommendedName>
        <fullName evidence="2">non-specific serine/threonine protein kinase</fullName>
        <ecNumber evidence="2">2.7.11.1</ecNumber>
    </recommendedName>
</protein>
<proteinExistence type="inferred from homology"/>
<evidence type="ECO:0000256" key="7">
    <source>
        <dbReference type="PROSITE-ProRule" id="PRU10141"/>
    </source>
</evidence>
<dbReference type="InterPro" id="IPR003533">
    <property type="entry name" value="Doublecortin_dom"/>
</dbReference>
<dbReference type="GO" id="GO:0035556">
    <property type="term" value="P:intracellular signal transduction"/>
    <property type="evidence" value="ECO:0007669"/>
    <property type="project" value="InterPro"/>
</dbReference>
<reference evidence="11" key="1">
    <citation type="submission" date="2022-07" db="EMBL/GenBank/DDBJ databases">
        <title>Chromosome-level genome of Muraenolepis orangiensis.</title>
        <authorList>
            <person name="Kim J."/>
        </authorList>
    </citation>
    <scope>NUCLEOTIDE SEQUENCE</scope>
    <source>
        <strain evidence="11">KU_S4_2022</strain>
        <tissue evidence="11">Muscle</tissue>
    </source>
</reference>
<dbReference type="PROSITE" id="PS50309">
    <property type="entry name" value="DC"/>
    <property type="match status" value="1"/>
</dbReference>
<dbReference type="GO" id="GO:0004674">
    <property type="term" value="F:protein serine/threonine kinase activity"/>
    <property type="evidence" value="ECO:0007669"/>
    <property type="project" value="UniProtKB-EC"/>
</dbReference>
<sequence>MTPAWKAQQGGYPAPGDKWRATLKQSAGRPRLVTIARPCGQSDLRKVTVLLNRRGVVSFEQLLLDISEALGFPRWHRGRVTRLYTPHGREVRGVSDFFRGEVALLALGRARPELGSVQEALEELFPEPSRYRADAVRAWERRLRPPPDKTAKADSGYSEETAGVEANAHARRDVRWDAKAGVRQSARGPSQPPPRAGTTTRRHEHDHPGHRPQPKKKHPCRQPTHPPNHLQAIRGKGGAGEKQPSAIGASPFKVDEALRNAHAPSPSLCQNCLAGRNKPLKSSELPNQIPRRVPLPPVSKKPQQTMTKNHTNIHIQGPITPPPVDREEEQCLEQLKHSSINSPQEVDLKPEWTPHWVPFDLLRGKKDVTLTDIERCYDIGRVIGDGNFAIVRECRRRDTGQSLALKIVERSKLIGREHMMQNELSLLGSLSHPCVVRLFANYHTHTQAYLVMELVNGGDLFEAIARRGKFPEAEAGLIVSDVSGALSYIHAKSIVHRDLKPENLLIDCRADGSNRLKLGDFGLAMIVTEPIFTVCGTPTYVAPEILSEIGYGLSVDVWALGVILYILLCGFPPFRSHDREQEELFQLIRVGNVHFLPSYWDPISEGKT</sequence>
<evidence type="ECO:0000256" key="5">
    <source>
        <dbReference type="ARBA" id="ARBA00047899"/>
    </source>
</evidence>
<comment type="catalytic activity">
    <reaction evidence="5">
        <text>L-threonyl-[protein] + ATP = O-phospho-L-threonyl-[protein] + ADP + H(+)</text>
        <dbReference type="Rhea" id="RHEA:46608"/>
        <dbReference type="Rhea" id="RHEA-COMP:11060"/>
        <dbReference type="Rhea" id="RHEA-COMP:11605"/>
        <dbReference type="ChEBI" id="CHEBI:15378"/>
        <dbReference type="ChEBI" id="CHEBI:30013"/>
        <dbReference type="ChEBI" id="CHEBI:30616"/>
        <dbReference type="ChEBI" id="CHEBI:61977"/>
        <dbReference type="ChEBI" id="CHEBI:456216"/>
        <dbReference type="EC" id="2.7.11.1"/>
    </reaction>
</comment>
<feature type="compositionally biased region" description="Basic and acidic residues" evidence="8">
    <location>
        <begin position="168"/>
        <end position="180"/>
    </location>
</feature>
<evidence type="ECO:0000259" key="10">
    <source>
        <dbReference type="PROSITE" id="PS50309"/>
    </source>
</evidence>
<keyword evidence="3 7" id="KW-0547">Nucleotide-binding</keyword>
<gene>
    <name evidence="11" type="ORF">NHX12_023515</name>
</gene>
<dbReference type="Gene3D" id="3.10.20.230">
    <property type="entry name" value="Doublecortin domain"/>
    <property type="match status" value="1"/>
</dbReference>
<dbReference type="InterPro" id="IPR017441">
    <property type="entry name" value="Protein_kinase_ATP_BS"/>
</dbReference>